<dbReference type="SUPFAM" id="SSF161098">
    <property type="entry name" value="MetI-like"/>
    <property type="match status" value="2"/>
</dbReference>
<dbReference type="InterPro" id="IPR035906">
    <property type="entry name" value="MetI-like_sf"/>
</dbReference>
<dbReference type="CDD" id="cd06261">
    <property type="entry name" value="TM_PBP2"/>
    <property type="match status" value="2"/>
</dbReference>
<dbReference type="NCBIfam" id="TIGR01253">
    <property type="entry name" value="thiP"/>
    <property type="match status" value="1"/>
</dbReference>
<dbReference type="PANTHER" id="PTHR30183:SF9">
    <property type="entry name" value="THIAMINE TRANSPORT SYSTEM PERMEASE PROTEIN THIP"/>
    <property type="match status" value="1"/>
</dbReference>
<evidence type="ECO:0000256" key="3">
    <source>
        <dbReference type="ARBA" id="ARBA00016947"/>
    </source>
</evidence>
<dbReference type="InterPro" id="IPR005947">
    <property type="entry name" value="ThiP_ABC_transpt"/>
</dbReference>
<evidence type="ECO:0000256" key="9">
    <source>
        <dbReference type="ARBA" id="ARBA00022989"/>
    </source>
</evidence>
<sequence length="546" mass="59777">MSIRWPWWSSGAIALLLIAGLTLLPMAAMFLEAGSIEWRSIFANSYLQSVVRFSVSQAILSTLLALLTAIPVALALSHKPAFTGRSLIISVFSLSLVIPTIVAIYGIVAVFGRSGWLNELLAFLSIQPVGLYGLPGILIAHVFFNMPLATRIFLNSLETIPEDNWRLCKQLGMSPWAIFRFVEWDRLRNQLPGLALLIFTLCFTSFAIIMTLGGGPRSTTIEVAIYQALRFEFDITQAVALASIQLVICLALMALSTVLRHNSSMDFHAYIPLREKKSASQVYAVKQGLWRGTAWNLIHWGVIITASSFVFLPLLALTLSALNGKTLSVLTDASTLQAMSNTIIVSLCAAGLSVSLALSLLVSTRHMRIRLHQERRGQWLQLTGNIILVLPPLVLGTGLFLLLRPFADVFSIALVLVVIINSLMALPFVLRILDGPMMSAASQQDRLLQSLGIHGLNRWRFIDWVQLRKPLALSLALATTLSAGDLSAIALFGSERVRTLPLLLYQRMGSYRLEEAAVTAGLLLLLCLTLFAIIQRLLGGGNHAAA</sequence>
<dbReference type="PROSITE" id="PS50928">
    <property type="entry name" value="ABC_TM1"/>
    <property type="match status" value="2"/>
</dbReference>
<feature type="transmembrane region" description="Helical" evidence="11">
    <location>
        <begin position="120"/>
        <end position="144"/>
    </location>
</feature>
<dbReference type="GO" id="GO:0005886">
    <property type="term" value="C:plasma membrane"/>
    <property type="evidence" value="ECO:0007669"/>
    <property type="project" value="UniProtKB-SubCell"/>
</dbReference>
<dbReference type="OrthoDB" id="7066776at2"/>
<feature type="transmembrane region" description="Helical" evidence="11">
    <location>
        <begin position="382"/>
        <end position="403"/>
    </location>
</feature>
<evidence type="ECO:0000256" key="4">
    <source>
        <dbReference type="ARBA" id="ARBA00022448"/>
    </source>
</evidence>
<keyword evidence="4 11" id="KW-0813">Transport</keyword>
<dbReference type="KEGG" id="gai:IMCC3135_32195"/>
<accession>A0A2Z2P9B6</accession>
<feature type="transmembrane region" description="Helical" evidence="11">
    <location>
        <begin position="88"/>
        <end position="108"/>
    </location>
</feature>
<keyword evidence="8" id="KW-0677">Repeat</keyword>
<keyword evidence="14" id="KW-1185">Reference proteome</keyword>
<comment type="similarity">
    <text evidence="11">Belongs to the binding-protein-dependent transport system permease family.</text>
</comment>
<dbReference type="Proteomes" id="UP000250079">
    <property type="component" value="Chromosome"/>
</dbReference>
<dbReference type="GO" id="GO:0022857">
    <property type="term" value="F:transmembrane transporter activity"/>
    <property type="evidence" value="ECO:0007669"/>
    <property type="project" value="InterPro"/>
</dbReference>
<reference evidence="13 14" key="1">
    <citation type="submission" date="2016-12" db="EMBL/GenBank/DDBJ databases">
        <authorList>
            <person name="Song W.-J."/>
            <person name="Kurnit D.M."/>
        </authorList>
    </citation>
    <scope>NUCLEOTIDE SEQUENCE [LARGE SCALE GENOMIC DNA]</scope>
    <source>
        <strain evidence="13 14">IMCC3135</strain>
    </source>
</reference>
<evidence type="ECO:0000256" key="1">
    <source>
        <dbReference type="ARBA" id="ARBA00004429"/>
    </source>
</evidence>
<keyword evidence="7 11" id="KW-0812">Transmembrane</keyword>
<evidence type="ECO:0000313" key="14">
    <source>
        <dbReference type="Proteomes" id="UP000250079"/>
    </source>
</evidence>
<dbReference type="EMBL" id="CP018632">
    <property type="protein sequence ID" value="ASJ76484.1"/>
    <property type="molecule type" value="Genomic_DNA"/>
</dbReference>
<dbReference type="RefSeq" id="WP_088921251.1">
    <property type="nucleotide sequence ID" value="NZ_CP018632.1"/>
</dbReference>
<keyword evidence="10 11" id="KW-0472">Membrane</keyword>
<evidence type="ECO:0000259" key="12">
    <source>
        <dbReference type="PROSITE" id="PS50928"/>
    </source>
</evidence>
<dbReference type="AlphaFoldDB" id="A0A2Z2P9B6"/>
<feature type="transmembrane region" description="Helical" evidence="11">
    <location>
        <begin position="342"/>
        <end position="362"/>
    </location>
</feature>
<evidence type="ECO:0000256" key="11">
    <source>
        <dbReference type="RuleBase" id="RU363032"/>
    </source>
</evidence>
<dbReference type="GO" id="GO:0015888">
    <property type="term" value="P:thiamine transport"/>
    <property type="evidence" value="ECO:0007669"/>
    <property type="project" value="InterPro"/>
</dbReference>
<dbReference type="Pfam" id="PF00528">
    <property type="entry name" value="BPD_transp_1"/>
    <property type="match status" value="1"/>
</dbReference>
<feature type="domain" description="ABC transmembrane type-1" evidence="12">
    <location>
        <begin position="51"/>
        <end position="254"/>
    </location>
</feature>
<proteinExistence type="inferred from homology"/>
<evidence type="ECO:0000256" key="8">
    <source>
        <dbReference type="ARBA" id="ARBA00022737"/>
    </source>
</evidence>
<organism evidence="13 14">
    <name type="scientific">Granulosicoccus antarcticus IMCC3135</name>
    <dbReference type="NCBI Taxonomy" id="1192854"/>
    <lineage>
        <taxon>Bacteria</taxon>
        <taxon>Pseudomonadati</taxon>
        <taxon>Pseudomonadota</taxon>
        <taxon>Gammaproteobacteria</taxon>
        <taxon>Chromatiales</taxon>
        <taxon>Granulosicoccaceae</taxon>
        <taxon>Granulosicoccus</taxon>
    </lineage>
</organism>
<feature type="transmembrane region" description="Helical" evidence="11">
    <location>
        <begin position="409"/>
        <end position="430"/>
    </location>
</feature>
<gene>
    <name evidence="13" type="primary">cysW_3</name>
    <name evidence="13" type="ORF">IMCC3135_32195</name>
</gene>
<evidence type="ECO:0000256" key="10">
    <source>
        <dbReference type="ARBA" id="ARBA00023136"/>
    </source>
</evidence>
<evidence type="ECO:0000256" key="7">
    <source>
        <dbReference type="ARBA" id="ARBA00022692"/>
    </source>
</evidence>
<feature type="transmembrane region" description="Helical" evidence="11">
    <location>
        <begin position="235"/>
        <end position="255"/>
    </location>
</feature>
<feature type="domain" description="ABC transmembrane type-1" evidence="12">
    <location>
        <begin position="339"/>
        <end position="535"/>
    </location>
</feature>
<dbReference type="InterPro" id="IPR000515">
    <property type="entry name" value="MetI-like"/>
</dbReference>
<dbReference type="Gene3D" id="1.10.3720.10">
    <property type="entry name" value="MetI-like"/>
    <property type="match status" value="2"/>
</dbReference>
<feature type="transmembrane region" description="Helical" evidence="11">
    <location>
        <begin position="297"/>
        <end position="322"/>
    </location>
</feature>
<keyword evidence="5" id="KW-1003">Cell membrane</keyword>
<name>A0A2Z2P9B6_9GAMM</name>
<evidence type="ECO:0000256" key="5">
    <source>
        <dbReference type="ARBA" id="ARBA00022475"/>
    </source>
</evidence>
<keyword evidence="9 11" id="KW-1133">Transmembrane helix</keyword>
<comment type="subcellular location">
    <subcellularLocation>
        <location evidence="1">Cell inner membrane</location>
        <topology evidence="1">Multi-pass membrane protein</topology>
    </subcellularLocation>
    <subcellularLocation>
        <location evidence="11">Cell membrane</location>
        <topology evidence="11">Multi-pass membrane protein</topology>
    </subcellularLocation>
</comment>
<protein>
    <recommendedName>
        <fullName evidence="3">Thiamine transport system permease protein ThiP</fullName>
    </recommendedName>
</protein>
<feature type="transmembrane region" description="Helical" evidence="11">
    <location>
        <begin position="57"/>
        <end position="76"/>
    </location>
</feature>
<keyword evidence="6" id="KW-0997">Cell inner membrane</keyword>
<evidence type="ECO:0000256" key="6">
    <source>
        <dbReference type="ARBA" id="ARBA00022519"/>
    </source>
</evidence>
<comment type="subunit">
    <text evidence="2">The complex is composed of two ATP-binding proteins (ThiQ), two transmembrane proteins (ThiP) and a solute-binding protein (ThiB).</text>
</comment>
<feature type="transmembrane region" description="Helical" evidence="11">
    <location>
        <begin position="513"/>
        <end position="534"/>
    </location>
</feature>
<dbReference type="PANTHER" id="PTHR30183">
    <property type="entry name" value="MOLYBDENUM TRANSPORT SYSTEM PERMEASE PROTEIN MODB"/>
    <property type="match status" value="1"/>
</dbReference>
<evidence type="ECO:0000313" key="13">
    <source>
        <dbReference type="EMBL" id="ASJ76484.1"/>
    </source>
</evidence>
<feature type="transmembrane region" description="Helical" evidence="11">
    <location>
        <begin position="194"/>
        <end position="215"/>
    </location>
</feature>
<evidence type="ECO:0000256" key="2">
    <source>
        <dbReference type="ARBA" id="ARBA00011650"/>
    </source>
</evidence>